<feature type="signal peptide" evidence="1">
    <location>
        <begin position="1"/>
        <end position="27"/>
    </location>
</feature>
<keyword evidence="1" id="KW-0732">Signal</keyword>
<evidence type="ECO:0000313" key="3">
    <source>
        <dbReference type="Proteomes" id="UP000824927"/>
    </source>
</evidence>
<dbReference type="Proteomes" id="UP000824927">
    <property type="component" value="Unassembled WGS sequence"/>
</dbReference>
<dbReference type="AlphaFoldDB" id="A0A9Q3XCU9"/>
<accession>A0A9Q3XCU9</accession>
<comment type="caution">
    <text evidence="2">The sequence shown here is derived from an EMBL/GenBank/DDBJ whole genome shotgun (WGS) entry which is preliminary data.</text>
</comment>
<protein>
    <submittedName>
        <fullName evidence="2">Uncharacterized protein</fullName>
    </submittedName>
</protein>
<dbReference type="RefSeq" id="WP_222405369.1">
    <property type="nucleotide sequence ID" value="NZ_JAHVKP010000001.1"/>
</dbReference>
<dbReference type="EMBL" id="JAHVKP010000001">
    <property type="protein sequence ID" value="MBY6218618.1"/>
    <property type="molecule type" value="Genomic_DNA"/>
</dbReference>
<evidence type="ECO:0000313" key="2">
    <source>
        <dbReference type="EMBL" id="MBY6218618.1"/>
    </source>
</evidence>
<organism evidence="2 3">
    <name type="scientific">Qipengyuania aquimaris</name>
    <dbReference type="NCBI Taxonomy" id="255984"/>
    <lineage>
        <taxon>Bacteria</taxon>
        <taxon>Pseudomonadati</taxon>
        <taxon>Pseudomonadota</taxon>
        <taxon>Alphaproteobacteria</taxon>
        <taxon>Sphingomonadales</taxon>
        <taxon>Erythrobacteraceae</taxon>
        <taxon>Qipengyuania</taxon>
    </lineage>
</organism>
<sequence length="128" mass="13723">MMKRLMTHSLAAGALMLTAAGMSPVTAQDDAGEALSEEEQVDNGLKNFGYIAGLSRGCVAENQQAAFERDVLEIHASITRLLGVDRAFLFSAAFGYGTSVITDNENCVEVLRQYESRSEKFRGAAQGG</sequence>
<proteinExistence type="predicted"/>
<evidence type="ECO:0000256" key="1">
    <source>
        <dbReference type="SAM" id="SignalP"/>
    </source>
</evidence>
<gene>
    <name evidence="2" type="ORF">KUV31_09725</name>
</gene>
<name>A0A9Q3XCU9_9SPHN</name>
<reference evidence="2" key="1">
    <citation type="submission" date="2021-06" db="EMBL/GenBank/DDBJ databases">
        <title>50 bacteria genomes isolated from Dapeng, Shenzhen, China.</title>
        <authorList>
            <person name="Zheng W."/>
            <person name="Yu S."/>
            <person name="Huang Y."/>
        </authorList>
    </citation>
    <scope>NUCLEOTIDE SEQUENCE</scope>
    <source>
        <strain evidence="2">DP4N28-2</strain>
    </source>
</reference>
<feature type="chain" id="PRO_5040214314" evidence="1">
    <location>
        <begin position="28"/>
        <end position="128"/>
    </location>
</feature>